<organism evidence="1 2">
    <name type="scientific">Vararia minispora EC-137</name>
    <dbReference type="NCBI Taxonomy" id="1314806"/>
    <lineage>
        <taxon>Eukaryota</taxon>
        <taxon>Fungi</taxon>
        <taxon>Dikarya</taxon>
        <taxon>Basidiomycota</taxon>
        <taxon>Agaricomycotina</taxon>
        <taxon>Agaricomycetes</taxon>
        <taxon>Russulales</taxon>
        <taxon>Lachnocladiaceae</taxon>
        <taxon>Vararia</taxon>
    </lineage>
</organism>
<dbReference type="EMBL" id="MU273627">
    <property type="protein sequence ID" value="KAI0030326.1"/>
    <property type="molecule type" value="Genomic_DNA"/>
</dbReference>
<feature type="non-terminal residue" evidence="1">
    <location>
        <position position="1"/>
    </location>
</feature>
<sequence length="140" mass="15703">VLRLLCRNPDGLFWAGDTAQTISLGSVFTFADLSSFLYRYEVTGLMMYVFSSTDLACKRTVLSPNRPPAESKFFQLLVNYRSPGGVVDCAHSIIELLRLFPSAVDDLKKERGINEDMKPVFFGLNDEDGSLDKFFMVGSR</sequence>
<evidence type="ECO:0000313" key="2">
    <source>
        <dbReference type="Proteomes" id="UP000814128"/>
    </source>
</evidence>
<dbReference type="Proteomes" id="UP000814128">
    <property type="component" value="Unassembled WGS sequence"/>
</dbReference>
<name>A0ACB8QES8_9AGAM</name>
<accession>A0ACB8QES8</accession>
<proteinExistence type="predicted"/>
<evidence type="ECO:0000313" key="1">
    <source>
        <dbReference type="EMBL" id="KAI0030326.1"/>
    </source>
</evidence>
<gene>
    <name evidence="1" type="ORF">K488DRAFT_54482</name>
</gene>
<reference evidence="1" key="1">
    <citation type="submission" date="2021-02" db="EMBL/GenBank/DDBJ databases">
        <authorList>
            <consortium name="DOE Joint Genome Institute"/>
            <person name="Ahrendt S."/>
            <person name="Looney B.P."/>
            <person name="Miyauchi S."/>
            <person name="Morin E."/>
            <person name="Drula E."/>
            <person name="Courty P.E."/>
            <person name="Chicoki N."/>
            <person name="Fauchery L."/>
            <person name="Kohler A."/>
            <person name="Kuo A."/>
            <person name="Labutti K."/>
            <person name="Pangilinan J."/>
            <person name="Lipzen A."/>
            <person name="Riley R."/>
            <person name="Andreopoulos W."/>
            <person name="He G."/>
            <person name="Johnson J."/>
            <person name="Barry K.W."/>
            <person name="Grigoriev I.V."/>
            <person name="Nagy L."/>
            <person name="Hibbett D."/>
            <person name="Henrissat B."/>
            <person name="Matheny P.B."/>
            <person name="Labbe J."/>
            <person name="Martin F."/>
        </authorList>
    </citation>
    <scope>NUCLEOTIDE SEQUENCE</scope>
    <source>
        <strain evidence="1">EC-137</strain>
    </source>
</reference>
<protein>
    <submittedName>
        <fullName evidence="1">Uncharacterized protein</fullName>
    </submittedName>
</protein>
<reference evidence="1" key="2">
    <citation type="journal article" date="2022" name="New Phytol.">
        <title>Evolutionary transition to the ectomycorrhizal habit in the genomes of a hyperdiverse lineage of mushroom-forming fungi.</title>
        <authorList>
            <person name="Looney B."/>
            <person name="Miyauchi S."/>
            <person name="Morin E."/>
            <person name="Drula E."/>
            <person name="Courty P.E."/>
            <person name="Kohler A."/>
            <person name="Kuo A."/>
            <person name="LaButti K."/>
            <person name="Pangilinan J."/>
            <person name="Lipzen A."/>
            <person name="Riley R."/>
            <person name="Andreopoulos W."/>
            <person name="He G."/>
            <person name="Johnson J."/>
            <person name="Nolan M."/>
            <person name="Tritt A."/>
            <person name="Barry K.W."/>
            <person name="Grigoriev I.V."/>
            <person name="Nagy L.G."/>
            <person name="Hibbett D."/>
            <person name="Henrissat B."/>
            <person name="Matheny P.B."/>
            <person name="Labbe J."/>
            <person name="Martin F.M."/>
        </authorList>
    </citation>
    <scope>NUCLEOTIDE SEQUENCE</scope>
    <source>
        <strain evidence="1">EC-137</strain>
    </source>
</reference>
<keyword evidence="2" id="KW-1185">Reference proteome</keyword>
<comment type="caution">
    <text evidence="1">The sequence shown here is derived from an EMBL/GenBank/DDBJ whole genome shotgun (WGS) entry which is preliminary data.</text>
</comment>